<dbReference type="InterPro" id="IPR013229">
    <property type="entry name" value="PEGA"/>
</dbReference>
<accession>A0A1F6ASH6</accession>
<dbReference type="AlphaFoldDB" id="A0A1F6ASH6"/>
<protein>
    <recommendedName>
        <fullName evidence="1">PEGA domain-containing protein</fullName>
    </recommendedName>
</protein>
<feature type="domain" description="PEGA" evidence="1">
    <location>
        <begin position="42"/>
        <end position="103"/>
    </location>
</feature>
<name>A0A1F6ASH6_9BACT</name>
<evidence type="ECO:0000313" key="2">
    <source>
        <dbReference type="EMBL" id="OGG27472.1"/>
    </source>
</evidence>
<sequence length="408" mass="45583">MLKRSVISILIILAIAGLSLGVITYSRGYRINTLQKSLSSTGILSASSYPDKASIWIDGKLISATNSSINLSPGWYNVRISREGYQSWEKKIRIQGEIVSQLDSLLIPTNPSLRAITITGIMNPVLSPTGNKVAFIVPGEEATKSATLISKTGIWVIDLRDGLLGGKSEPKAIFHPSTRQNWTNAKLVWSPDEKYVLLIFKSSVQKKEITTAAFQLLSDSENVTAIDEKYSLPTLLAQWESIKTEKEQIILRTLPTLISDSLLNTSSNWKMSPDETKIIYLATSSANLSQIITPPLIGSNPTNETRKIEKGKYYIYDQKEDKNFYITDNKSFPNPESLIWYSDSKHIIMIEKGTISIIDYDSTNKRVVYSGPFTDNIVYSWPPGGKLVTMMNLNNQKALSNLYEIDLR</sequence>
<evidence type="ECO:0000259" key="1">
    <source>
        <dbReference type="Pfam" id="PF08308"/>
    </source>
</evidence>
<evidence type="ECO:0000313" key="3">
    <source>
        <dbReference type="Proteomes" id="UP000176609"/>
    </source>
</evidence>
<dbReference type="SUPFAM" id="SSF82171">
    <property type="entry name" value="DPP6 N-terminal domain-like"/>
    <property type="match status" value="1"/>
</dbReference>
<reference evidence="2 3" key="1">
    <citation type="journal article" date="2016" name="Nat. Commun.">
        <title>Thousands of microbial genomes shed light on interconnected biogeochemical processes in an aquifer system.</title>
        <authorList>
            <person name="Anantharaman K."/>
            <person name="Brown C.T."/>
            <person name="Hug L.A."/>
            <person name="Sharon I."/>
            <person name="Castelle C.J."/>
            <person name="Probst A.J."/>
            <person name="Thomas B.C."/>
            <person name="Singh A."/>
            <person name="Wilkins M.J."/>
            <person name="Karaoz U."/>
            <person name="Brodie E.L."/>
            <person name="Williams K.H."/>
            <person name="Hubbard S.S."/>
            <person name="Banfield J.F."/>
        </authorList>
    </citation>
    <scope>NUCLEOTIDE SEQUENCE [LARGE SCALE GENOMIC DNA]</scope>
</reference>
<comment type="caution">
    <text evidence="2">The sequence shown here is derived from an EMBL/GenBank/DDBJ whole genome shotgun (WGS) entry which is preliminary data.</text>
</comment>
<gene>
    <name evidence="2" type="ORF">A2960_04205</name>
</gene>
<dbReference type="Pfam" id="PF08308">
    <property type="entry name" value="PEGA"/>
    <property type="match status" value="1"/>
</dbReference>
<proteinExistence type="predicted"/>
<dbReference type="EMBL" id="MFJR01000001">
    <property type="protein sequence ID" value="OGG27472.1"/>
    <property type="molecule type" value="Genomic_DNA"/>
</dbReference>
<organism evidence="2 3">
    <name type="scientific">Candidatus Gottesmanbacteria bacterium RIFCSPLOWO2_01_FULL_39_12b</name>
    <dbReference type="NCBI Taxonomy" id="1798388"/>
    <lineage>
        <taxon>Bacteria</taxon>
        <taxon>Candidatus Gottesmaniibacteriota</taxon>
    </lineage>
</organism>
<dbReference type="Proteomes" id="UP000176609">
    <property type="component" value="Unassembled WGS sequence"/>
</dbReference>